<name>A0A3N4IBD7_ASCIM</name>
<accession>A0A3N4IBD7</accession>
<dbReference type="GO" id="GO:0005730">
    <property type="term" value="C:nucleolus"/>
    <property type="evidence" value="ECO:0007669"/>
    <property type="project" value="UniProtKB-SubCell"/>
</dbReference>
<sequence length="317" mass="35392">MSPTKKRQSKPKHKSLLLSRTRPAVAVLPANIVASSGITKPVRNSTITSITSKASRTLIRSLHTLQKRRAQAEKKGDTKAIAEIDAEIAKQGGLEKYQLASLNGQSSSRGGDSSGVLMEWLGASVKGSGKKFRVLEVGALSVDNVISKNKRMDVTRIDLNSVHPAIETQDFMERPLPKNDSERFHIISLSLVLNFVPSIEGRGAMLERLSSFLLPPTPIPTSEEQTTEDELSLGNGVFLVLPAPCVENSRYMDKERMQSIMEDLGYKLEKEKTSNKLVYYYWRWIGTEHFKGRPRRTWKKEEIRSGAKRNNFAVVLA</sequence>
<evidence type="ECO:0000256" key="3">
    <source>
        <dbReference type="ARBA" id="ARBA00022691"/>
    </source>
</evidence>
<evidence type="ECO:0000256" key="1">
    <source>
        <dbReference type="ARBA" id="ARBA00022603"/>
    </source>
</evidence>
<dbReference type="OrthoDB" id="5954793at2759"/>
<evidence type="ECO:0000313" key="5">
    <source>
        <dbReference type="EMBL" id="RPA81511.1"/>
    </source>
</evidence>
<keyword evidence="3 4" id="KW-0949">S-adenosyl-L-methionine</keyword>
<keyword evidence="4" id="KW-0539">Nucleus</keyword>
<evidence type="ECO:0000256" key="4">
    <source>
        <dbReference type="HAMAP-Rule" id="MF_03044"/>
    </source>
</evidence>
<gene>
    <name evidence="5" type="ORF">BJ508DRAFT_369793</name>
</gene>
<dbReference type="PANTHER" id="PTHR21008:SF1">
    <property type="entry name" value="25S RRNA (ADENINE(2142)-N(1))-METHYLTRANSFERASE"/>
    <property type="match status" value="1"/>
</dbReference>
<dbReference type="Proteomes" id="UP000275078">
    <property type="component" value="Unassembled WGS sequence"/>
</dbReference>
<dbReference type="Pfam" id="PF11968">
    <property type="entry name" value="Bmt2"/>
    <property type="match status" value="1"/>
</dbReference>
<dbReference type="EMBL" id="ML119679">
    <property type="protein sequence ID" value="RPA81511.1"/>
    <property type="molecule type" value="Genomic_DNA"/>
</dbReference>
<reference evidence="5 6" key="1">
    <citation type="journal article" date="2018" name="Nat. Ecol. Evol.">
        <title>Pezizomycetes genomes reveal the molecular basis of ectomycorrhizal truffle lifestyle.</title>
        <authorList>
            <person name="Murat C."/>
            <person name="Payen T."/>
            <person name="Noel B."/>
            <person name="Kuo A."/>
            <person name="Morin E."/>
            <person name="Chen J."/>
            <person name="Kohler A."/>
            <person name="Krizsan K."/>
            <person name="Balestrini R."/>
            <person name="Da Silva C."/>
            <person name="Montanini B."/>
            <person name="Hainaut M."/>
            <person name="Levati E."/>
            <person name="Barry K.W."/>
            <person name="Belfiori B."/>
            <person name="Cichocki N."/>
            <person name="Clum A."/>
            <person name="Dockter R.B."/>
            <person name="Fauchery L."/>
            <person name="Guy J."/>
            <person name="Iotti M."/>
            <person name="Le Tacon F."/>
            <person name="Lindquist E.A."/>
            <person name="Lipzen A."/>
            <person name="Malagnac F."/>
            <person name="Mello A."/>
            <person name="Molinier V."/>
            <person name="Miyauchi S."/>
            <person name="Poulain J."/>
            <person name="Riccioni C."/>
            <person name="Rubini A."/>
            <person name="Sitrit Y."/>
            <person name="Splivallo R."/>
            <person name="Traeger S."/>
            <person name="Wang M."/>
            <person name="Zifcakova L."/>
            <person name="Wipf D."/>
            <person name="Zambonelli A."/>
            <person name="Paolocci F."/>
            <person name="Nowrousian M."/>
            <person name="Ottonello S."/>
            <person name="Baldrian P."/>
            <person name="Spatafora J.W."/>
            <person name="Henrissat B."/>
            <person name="Nagy L.G."/>
            <person name="Aury J.M."/>
            <person name="Wincker P."/>
            <person name="Grigoriev I.V."/>
            <person name="Bonfante P."/>
            <person name="Martin F.M."/>
        </authorList>
    </citation>
    <scope>NUCLEOTIDE SEQUENCE [LARGE SCALE GENOMIC DNA]</scope>
    <source>
        <strain evidence="5 6">RN42</strain>
    </source>
</reference>
<dbReference type="InterPro" id="IPR021867">
    <property type="entry name" value="Bmt2/SAMTOR"/>
</dbReference>
<protein>
    <recommendedName>
        <fullName evidence="4">25S rRNA adenine-N(1) methyltransferase</fullName>
        <ecNumber evidence="4">2.1.1.-</ecNumber>
    </recommendedName>
</protein>
<dbReference type="GO" id="GO:0016433">
    <property type="term" value="F:rRNA (adenine) methyltransferase activity"/>
    <property type="evidence" value="ECO:0007669"/>
    <property type="project" value="UniProtKB-UniRule"/>
</dbReference>
<dbReference type="PANTHER" id="PTHR21008">
    <property type="entry name" value="S-ADENOSYLMETHIONINE SENSOR UPSTREAM OF MTORC1-RELATED"/>
    <property type="match status" value="1"/>
</dbReference>
<feature type="binding site" evidence="4">
    <location>
        <position position="138"/>
    </location>
    <ligand>
        <name>S-adenosyl-L-methionine</name>
        <dbReference type="ChEBI" id="CHEBI:59789"/>
    </ligand>
</feature>
<feature type="binding site" evidence="4">
    <location>
        <position position="158"/>
    </location>
    <ligand>
        <name>S-adenosyl-L-methionine</name>
        <dbReference type="ChEBI" id="CHEBI:59789"/>
    </ligand>
</feature>
<dbReference type="HAMAP" id="MF_03044">
    <property type="entry name" value="BMT2"/>
    <property type="match status" value="1"/>
</dbReference>
<dbReference type="STRING" id="1160509.A0A3N4IBD7"/>
<comment type="subcellular location">
    <subcellularLocation>
        <location evidence="4">Nucleus</location>
        <location evidence="4">Nucleolus</location>
    </subcellularLocation>
</comment>
<organism evidence="5 6">
    <name type="scientific">Ascobolus immersus RN42</name>
    <dbReference type="NCBI Taxonomy" id="1160509"/>
    <lineage>
        <taxon>Eukaryota</taxon>
        <taxon>Fungi</taxon>
        <taxon>Dikarya</taxon>
        <taxon>Ascomycota</taxon>
        <taxon>Pezizomycotina</taxon>
        <taxon>Pezizomycetes</taxon>
        <taxon>Pezizales</taxon>
        <taxon>Ascobolaceae</taxon>
        <taxon>Ascobolus</taxon>
    </lineage>
</organism>
<keyword evidence="6" id="KW-1185">Reference proteome</keyword>
<dbReference type="EC" id="2.1.1.-" evidence="4"/>
<comment type="function">
    <text evidence="4">S-adenosyl-L-methionine-dependent methyltransferase that specifically methylates the N(1) position of an adenine present in helix 65 in 25S rRNA.</text>
</comment>
<evidence type="ECO:0000313" key="6">
    <source>
        <dbReference type="Proteomes" id="UP000275078"/>
    </source>
</evidence>
<keyword evidence="2 4" id="KW-0808">Transferase</keyword>
<comment type="similarity">
    <text evidence="4">Belongs to the BMT2 family.</text>
</comment>
<proteinExistence type="inferred from homology"/>
<keyword evidence="1 4" id="KW-0489">Methyltransferase</keyword>
<evidence type="ECO:0000256" key="2">
    <source>
        <dbReference type="ARBA" id="ARBA00022679"/>
    </source>
</evidence>
<dbReference type="AlphaFoldDB" id="A0A3N4IBD7"/>